<dbReference type="AlphaFoldDB" id="W3XAW9"/>
<protein>
    <submittedName>
        <fullName evidence="3">Uncharacterized protein</fullName>
    </submittedName>
</protein>
<dbReference type="EMBL" id="KI912111">
    <property type="protein sequence ID" value="ETS83195.1"/>
    <property type="molecule type" value="Genomic_DNA"/>
</dbReference>
<dbReference type="RefSeq" id="XP_007831843.1">
    <property type="nucleotide sequence ID" value="XM_007833652.1"/>
</dbReference>
<dbReference type="HOGENOM" id="CLU_1034811_0_0_1"/>
<evidence type="ECO:0000313" key="3">
    <source>
        <dbReference type="EMBL" id="ETS83195.1"/>
    </source>
</evidence>
<dbReference type="GeneID" id="19270084"/>
<feature type="chain" id="PRO_5004834883" evidence="2">
    <location>
        <begin position="24"/>
        <end position="269"/>
    </location>
</feature>
<dbReference type="Proteomes" id="UP000030651">
    <property type="component" value="Unassembled WGS sequence"/>
</dbReference>
<evidence type="ECO:0000256" key="1">
    <source>
        <dbReference type="SAM" id="MobiDB-lite"/>
    </source>
</evidence>
<dbReference type="InParanoid" id="W3XAW9"/>
<reference evidence="4" key="1">
    <citation type="journal article" date="2015" name="BMC Genomics">
        <title>Genomic and transcriptomic analysis of the endophytic fungus Pestalotiopsis fici reveals its lifestyle and high potential for synthesis of natural products.</title>
        <authorList>
            <person name="Wang X."/>
            <person name="Zhang X."/>
            <person name="Liu L."/>
            <person name="Xiang M."/>
            <person name="Wang W."/>
            <person name="Sun X."/>
            <person name="Che Y."/>
            <person name="Guo L."/>
            <person name="Liu G."/>
            <person name="Guo L."/>
            <person name="Wang C."/>
            <person name="Yin W.B."/>
            <person name="Stadler M."/>
            <person name="Zhang X."/>
            <person name="Liu X."/>
        </authorList>
    </citation>
    <scope>NUCLEOTIDE SEQUENCE [LARGE SCALE GENOMIC DNA]</scope>
    <source>
        <strain evidence="4">W106-1 / CGMCC3.15140</strain>
    </source>
</reference>
<evidence type="ECO:0000256" key="2">
    <source>
        <dbReference type="SAM" id="SignalP"/>
    </source>
</evidence>
<accession>W3XAW9</accession>
<gene>
    <name evidence="3" type="ORF">PFICI_05071</name>
</gene>
<sequence>MLFFAWLMRNLGISAFFCCNAIAFGLEDDACQKGFFLSLAPLAVDPWVKQFCSDIKTETSVATTIITETSVSNAIVTTASSTSTTTTATIASISTSTTIATSTITSTIVTTSTSTSTSTETTTTTISVIGVKKRSIGCHKEKTTPSVKWPSHVSHGRPGLYQSHSQSAPTLASNSGLDDILPSDSQNPEAAAYDGLVKPIPDIPAKHYSGGWAQIDDFPDIATAPFSYYSPTQHTPTIPTGGSYSPGSRADFCDDDGDVNYIYVCSNSY</sequence>
<dbReference type="KEGG" id="pfy:PFICI_05071"/>
<evidence type="ECO:0000313" key="4">
    <source>
        <dbReference type="Proteomes" id="UP000030651"/>
    </source>
</evidence>
<proteinExistence type="predicted"/>
<name>W3XAW9_PESFW</name>
<organism evidence="3 4">
    <name type="scientific">Pestalotiopsis fici (strain W106-1 / CGMCC3.15140)</name>
    <dbReference type="NCBI Taxonomy" id="1229662"/>
    <lineage>
        <taxon>Eukaryota</taxon>
        <taxon>Fungi</taxon>
        <taxon>Dikarya</taxon>
        <taxon>Ascomycota</taxon>
        <taxon>Pezizomycotina</taxon>
        <taxon>Sordariomycetes</taxon>
        <taxon>Xylariomycetidae</taxon>
        <taxon>Amphisphaeriales</taxon>
        <taxon>Sporocadaceae</taxon>
        <taxon>Pestalotiopsis</taxon>
    </lineage>
</organism>
<keyword evidence="2" id="KW-0732">Signal</keyword>
<keyword evidence="4" id="KW-1185">Reference proteome</keyword>
<feature type="compositionally biased region" description="Polar residues" evidence="1">
    <location>
        <begin position="162"/>
        <end position="176"/>
    </location>
</feature>
<feature type="region of interest" description="Disordered" evidence="1">
    <location>
        <begin position="141"/>
        <end position="188"/>
    </location>
</feature>
<feature type="signal peptide" evidence="2">
    <location>
        <begin position="1"/>
        <end position="23"/>
    </location>
</feature>